<sequence>MGRAEKVAKLEALLERVQQRASLPRAHESGQVTTRRRAPVVELAPQRSSSGITASTLPTRPAPAIVPSVPASSSRRTPIASPVAPPVSPRAFPTATVPDVVEPLAAATATIPEPPPVNTVGATAALPSFGVPREAFPTPAATVIAPQAASEKPMLRVSPEMTAPVSAEEVAAAAARMNKVPTFPDAFPIDARQAANLAASATSAAVAKSTSNVSAEESVEVEAVFPQSGPKFEPQFDLAPPAKDVYTEDGEEPTKPLMHPPRTAPPKAAQQLSEPVTAPVPATDVAKPRPATIPFDAYPASRADVPPLSDPASPRAMVVPREVENQPAFLSNLRQTKEGGGGGVLKWVVLLVVLVAAAYGAYALGFLKPLLGEAPPK</sequence>
<name>A0ABZ2KPE8_9BACT</name>
<accession>A0ABZ2KPE8</accession>
<keyword evidence="2" id="KW-0472">Membrane</keyword>
<evidence type="ECO:0000313" key="3">
    <source>
        <dbReference type="EMBL" id="WXA98874.1"/>
    </source>
</evidence>
<dbReference type="Proteomes" id="UP001379533">
    <property type="component" value="Chromosome"/>
</dbReference>
<dbReference type="RefSeq" id="WP_394849497.1">
    <property type="nucleotide sequence ID" value="NZ_CP089982.1"/>
</dbReference>
<feature type="region of interest" description="Disordered" evidence="1">
    <location>
        <begin position="21"/>
        <end position="85"/>
    </location>
</feature>
<keyword evidence="2" id="KW-0812">Transmembrane</keyword>
<reference evidence="3 4" key="1">
    <citation type="submission" date="2021-12" db="EMBL/GenBank/DDBJ databases">
        <title>Discovery of the Pendulisporaceae a myxobacterial family with distinct sporulation behavior and unique specialized metabolism.</title>
        <authorList>
            <person name="Garcia R."/>
            <person name="Popoff A."/>
            <person name="Bader C.D."/>
            <person name="Loehr J."/>
            <person name="Walesch S."/>
            <person name="Walt C."/>
            <person name="Boldt J."/>
            <person name="Bunk B."/>
            <person name="Haeckl F.J.F.P.J."/>
            <person name="Gunesch A.P."/>
            <person name="Birkelbach J."/>
            <person name="Nuebel U."/>
            <person name="Pietschmann T."/>
            <person name="Bach T."/>
            <person name="Mueller R."/>
        </authorList>
    </citation>
    <scope>NUCLEOTIDE SEQUENCE [LARGE SCALE GENOMIC DNA]</scope>
    <source>
        <strain evidence="3 4">MSr12523</strain>
    </source>
</reference>
<feature type="compositionally biased region" description="Polar residues" evidence="1">
    <location>
        <begin position="46"/>
        <end position="58"/>
    </location>
</feature>
<feature type="compositionally biased region" description="Low complexity" evidence="1">
    <location>
        <begin position="62"/>
        <end position="82"/>
    </location>
</feature>
<evidence type="ECO:0000313" key="4">
    <source>
        <dbReference type="Proteomes" id="UP001379533"/>
    </source>
</evidence>
<organism evidence="3 4">
    <name type="scientific">Pendulispora brunnea</name>
    <dbReference type="NCBI Taxonomy" id="2905690"/>
    <lineage>
        <taxon>Bacteria</taxon>
        <taxon>Pseudomonadati</taxon>
        <taxon>Myxococcota</taxon>
        <taxon>Myxococcia</taxon>
        <taxon>Myxococcales</taxon>
        <taxon>Sorangiineae</taxon>
        <taxon>Pendulisporaceae</taxon>
        <taxon>Pendulispora</taxon>
    </lineage>
</organism>
<dbReference type="EMBL" id="CP089982">
    <property type="protein sequence ID" value="WXA98874.1"/>
    <property type="molecule type" value="Genomic_DNA"/>
</dbReference>
<protein>
    <submittedName>
        <fullName evidence="3">Uncharacterized protein</fullName>
    </submittedName>
</protein>
<gene>
    <name evidence="3" type="ORF">LZC95_18875</name>
</gene>
<keyword evidence="2" id="KW-1133">Transmembrane helix</keyword>
<evidence type="ECO:0000256" key="2">
    <source>
        <dbReference type="SAM" id="Phobius"/>
    </source>
</evidence>
<feature type="transmembrane region" description="Helical" evidence="2">
    <location>
        <begin position="344"/>
        <end position="367"/>
    </location>
</feature>
<feature type="region of interest" description="Disordered" evidence="1">
    <location>
        <begin position="245"/>
        <end position="267"/>
    </location>
</feature>
<evidence type="ECO:0000256" key="1">
    <source>
        <dbReference type="SAM" id="MobiDB-lite"/>
    </source>
</evidence>
<proteinExistence type="predicted"/>
<keyword evidence="4" id="KW-1185">Reference proteome</keyword>